<accession>A0A9P8L6U4</accession>
<feature type="compositionally biased region" description="Pro residues" evidence="1">
    <location>
        <begin position="22"/>
        <end position="36"/>
    </location>
</feature>
<name>A0A9P8L6U4_9PEZI</name>
<gene>
    <name evidence="2" type="ORF">GP486_007476</name>
</gene>
<evidence type="ECO:0000256" key="1">
    <source>
        <dbReference type="SAM" id="MobiDB-lite"/>
    </source>
</evidence>
<feature type="region of interest" description="Disordered" evidence="1">
    <location>
        <begin position="1"/>
        <end position="36"/>
    </location>
</feature>
<organism evidence="2 3">
    <name type="scientific">Trichoglossum hirsutum</name>
    <dbReference type="NCBI Taxonomy" id="265104"/>
    <lineage>
        <taxon>Eukaryota</taxon>
        <taxon>Fungi</taxon>
        <taxon>Dikarya</taxon>
        <taxon>Ascomycota</taxon>
        <taxon>Pezizomycotina</taxon>
        <taxon>Geoglossomycetes</taxon>
        <taxon>Geoglossales</taxon>
        <taxon>Geoglossaceae</taxon>
        <taxon>Trichoglossum</taxon>
    </lineage>
</organism>
<dbReference type="Proteomes" id="UP000750711">
    <property type="component" value="Unassembled WGS sequence"/>
</dbReference>
<reference evidence="2" key="1">
    <citation type="submission" date="2021-03" db="EMBL/GenBank/DDBJ databases">
        <title>Comparative genomics and phylogenomic investigation of the class Geoglossomycetes provide insights into ecological specialization and systematics.</title>
        <authorList>
            <person name="Melie T."/>
            <person name="Pirro S."/>
            <person name="Miller A.N."/>
            <person name="Quandt A."/>
        </authorList>
    </citation>
    <scope>NUCLEOTIDE SEQUENCE</scope>
    <source>
        <strain evidence="2">CAQ_001_2017</strain>
    </source>
</reference>
<evidence type="ECO:0000313" key="3">
    <source>
        <dbReference type="Proteomes" id="UP000750711"/>
    </source>
</evidence>
<keyword evidence="3" id="KW-1185">Reference proteome</keyword>
<protein>
    <submittedName>
        <fullName evidence="2">Uncharacterized protein</fullName>
    </submittedName>
</protein>
<evidence type="ECO:0000313" key="2">
    <source>
        <dbReference type="EMBL" id="KAH0551197.1"/>
    </source>
</evidence>
<proteinExistence type="predicted"/>
<comment type="caution">
    <text evidence="2">The sequence shown here is derived from an EMBL/GenBank/DDBJ whole genome shotgun (WGS) entry which is preliminary data.</text>
</comment>
<dbReference type="EMBL" id="JAGHQM010002133">
    <property type="protein sequence ID" value="KAH0551197.1"/>
    <property type="molecule type" value="Genomic_DNA"/>
</dbReference>
<dbReference type="AlphaFoldDB" id="A0A9P8L6U4"/>
<sequence>MSVASGMLIPHPSAILSDRLSPEPPPPPPPDVPDPPGCLLDVIDVGFTEVVDDVLDGASSVADSGDGHCAAGVGAATGLTGPGRVMTVTL</sequence>